<feature type="transmembrane region" description="Helical" evidence="10">
    <location>
        <begin position="9"/>
        <end position="27"/>
    </location>
</feature>
<feature type="transmembrane region" description="Helical" evidence="10">
    <location>
        <begin position="177"/>
        <end position="200"/>
    </location>
</feature>
<sequence length="373" mass="42999">MDISRKRKVVFVVFVVIAIKLIIFFWASANFNFTAFPADDMLSIWDRWDSNAYKTIAQTGYNFVNITPDYWAFLSHFLPLYPFIIRMVAGLFRITLTQSGLFISFISIIAASIFLYKLAFSEFRSAKIAMLAVVAMNLYPASYFSIGLYAESLFLFLAIFSFYCLKKEYYFWCGVSGALAILTRFTGVVFIPVFAAYFVYQWKRSGFKVRSLYPFFLSLVGLAVYLGINKIYYGDYFYFFKETLSFNATKHLMFPFQETYWDLIAVFRDSNFWDQAFMMSRGWNALFTVAALGITAVGLYKINWVYSLFSLGSILMFASLSWGISNARYTFGVFPIFLVLARCNKKTLAILLPACGFGLLYFTYVYTSGAWAF</sequence>
<evidence type="ECO:0000256" key="10">
    <source>
        <dbReference type="SAM" id="Phobius"/>
    </source>
</evidence>
<evidence type="ECO:0000313" key="11">
    <source>
        <dbReference type="EMBL" id="OGF80827.1"/>
    </source>
</evidence>
<dbReference type="AlphaFoldDB" id="A0A1F5WYX8"/>
<dbReference type="PANTHER" id="PTHR12468">
    <property type="entry name" value="GPI MANNOSYLTRANSFERASE 2"/>
    <property type="match status" value="1"/>
</dbReference>
<evidence type="ECO:0000256" key="7">
    <source>
        <dbReference type="ARBA" id="ARBA00022824"/>
    </source>
</evidence>
<dbReference type="PANTHER" id="PTHR12468:SF2">
    <property type="entry name" value="GPI MANNOSYLTRANSFERASE 2"/>
    <property type="match status" value="1"/>
</dbReference>
<evidence type="ECO:0000313" key="12">
    <source>
        <dbReference type="Proteomes" id="UP000178114"/>
    </source>
</evidence>
<feature type="transmembrane region" description="Helical" evidence="10">
    <location>
        <begin position="101"/>
        <end position="120"/>
    </location>
</feature>
<evidence type="ECO:0000256" key="5">
    <source>
        <dbReference type="ARBA" id="ARBA00022679"/>
    </source>
</evidence>
<evidence type="ECO:0000256" key="3">
    <source>
        <dbReference type="ARBA" id="ARBA00022502"/>
    </source>
</evidence>
<dbReference type="Proteomes" id="UP000178114">
    <property type="component" value="Unassembled WGS sequence"/>
</dbReference>
<feature type="transmembrane region" description="Helical" evidence="10">
    <location>
        <begin position="140"/>
        <end position="165"/>
    </location>
</feature>
<name>A0A1F5WYX8_9BACT</name>
<dbReference type="GO" id="GO:0004376">
    <property type="term" value="F:GPI mannosyltransferase activity"/>
    <property type="evidence" value="ECO:0007669"/>
    <property type="project" value="InterPro"/>
</dbReference>
<feature type="transmembrane region" description="Helical" evidence="10">
    <location>
        <begin position="314"/>
        <end position="341"/>
    </location>
</feature>
<dbReference type="GO" id="GO:0031501">
    <property type="term" value="C:mannosyltransferase complex"/>
    <property type="evidence" value="ECO:0007669"/>
    <property type="project" value="TreeGrafter"/>
</dbReference>
<comment type="caution">
    <text evidence="11">The sequence shown here is derived from an EMBL/GenBank/DDBJ whole genome shotgun (WGS) entry which is preliminary data.</text>
</comment>
<keyword evidence="4" id="KW-0328">Glycosyltransferase</keyword>
<evidence type="ECO:0000256" key="8">
    <source>
        <dbReference type="ARBA" id="ARBA00022989"/>
    </source>
</evidence>
<dbReference type="GO" id="GO:0006506">
    <property type="term" value="P:GPI anchor biosynthetic process"/>
    <property type="evidence" value="ECO:0007669"/>
    <property type="project" value="UniProtKB-UniPathway"/>
</dbReference>
<keyword evidence="3" id="KW-0337">GPI-anchor biosynthesis</keyword>
<keyword evidence="8 10" id="KW-1133">Transmembrane helix</keyword>
<dbReference type="EMBL" id="MFID01000027">
    <property type="protein sequence ID" value="OGF80827.1"/>
    <property type="molecule type" value="Genomic_DNA"/>
</dbReference>
<dbReference type="InterPro" id="IPR007315">
    <property type="entry name" value="PIG-V/Gpi18"/>
</dbReference>
<organism evidence="11 12">
    <name type="scientific">Candidatus Giovannonibacteria bacterium RIFCSPLOWO2_01_FULL_45_34</name>
    <dbReference type="NCBI Taxonomy" id="1798351"/>
    <lineage>
        <taxon>Bacteria</taxon>
        <taxon>Candidatus Giovannoniibacteriota</taxon>
    </lineage>
</organism>
<evidence type="ECO:0000256" key="9">
    <source>
        <dbReference type="ARBA" id="ARBA00023136"/>
    </source>
</evidence>
<feature type="transmembrane region" description="Helical" evidence="10">
    <location>
        <begin position="348"/>
        <end position="367"/>
    </location>
</feature>
<dbReference type="GO" id="GO:0016020">
    <property type="term" value="C:membrane"/>
    <property type="evidence" value="ECO:0007669"/>
    <property type="project" value="GOC"/>
</dbReference>
<keyword evidence="5" id="KW-0808">Transferase</keyword>
<dbReference type="STRING" id="1798351.A2930_00420"/>
<reference evidence="11 12" key="1">
    <citation type="journal article" date="2016" name="Nat. Commun.">
        <title>Thousands of microbial genomes shed light on interconnected biogeochemical processes in an aquifer system.</title>
        <authorList>
            <person name="Anantharaman K."/>
            <person name="Brown C.T."/>
            <person name="Hug L.A."/>
            <person name="Sharon I."/>
            <person name="Castelle C.J."/>
            <person name="Probst A.J."/>
            <person name="Thomas B.C."/>
            <person name="Singh A."/>
            <person name="Wilkins M.J."/>
            <person name="Karaoz U."/>
            <person name="Brodie E.L."/>
            <person name="Williams K.H."/>
            <person name="Hubbard S.S."/>
            <person name="Banfield J.F."/>
        </authorList>
    </citation>
    <scope>NUCLEOTIDE SEQUENCE [LARGE SCALE GENOMIC DNA]</scope>
</reference>
<evidence type="ECO:0000256" key="1">
    <source>
        <dbReference type="ARBA" id="ARBA00004477"/>
    </source>
</evidence>
<evidence type="ECO:0000256" key="4">
    <source>
        <dbReference type="ARBA" id="ARBA00022676"/>
    </source>
</evidence>
<keyword evidence="7" id="KW-0256">Endoplasmic reticulum</keyword>
<feature type="transmembrane region" description="Helical" evidence="10">
    <location>
        <begin position="283"/>
        <end position="302"/>
    </location>
</feature>
<dbReference type="GO" id="GO:0000009">
    <property type="term" value="F:alpha-1,6-mannosyltransferase activity"/>
    <property type="evidence" value="ECO:0007669"/>
    <property type="project" value="InterPro"/>
</dbReference>
<feature type="transmembrane region" description="Helical" evidence="10">
    <location>
        <begin position="70"/>
        <end position="89"/>
    </location>
</feature>
<gene>
    <name evidence="11" type="ORF">A2930_00420</name>
</gene>
<comment type="subcellular location">
    <subcellularLocation>
        <location evidence="1">Endoplasmic reticulum membrane</location>
        <topology evidence="1">Multi-pass membrane protein</topology>
    </subcellularLocation>
</comment>
<keyword evidence="9 10" id="KW-0472">Membrane</keyword>
<keyword evidence="6 10" id="KW-0812">Transmembrane</keyword>
<evidence type="ECO:0000256" key="2">
    <source>
        <dbReference type="ARBA" id="ARBA00004687"/>
    </source>
</evidence>
<feature type="transmembrane region" description="Helical" evidence="10">
    <location>
        <begin position="212"/>
        <end position="232"/>
    </location>
</feature>
<evidence type="ECO:0000256" key="6">
    <source>
        <dbReference type="ARBA" id="ARBA00022692"/>
    </source>
</evidence>
<dbReference type="UniPathway" id="UPA00196"/>
<protein>
    <submittedName>
        <fullName evidence="11">Uncharacterized protein</fullName>
    </submittedName>
</protein>
<comment type="pathway">
    <text evidence="2">Glycolipid biosynthesis; glycosylphosphatidylinositol-anchor biosynthesis.</text>
</comment>
<accession>A0A1F5WYX8</accession>
<proteinExistence type="predicted"/>